<gene>
    <name evidence="1" type="ORF">MSG28_011140</name>
</gene>
<dbReference type="Proteomes" id="UP001064048">
    <property type="component" value="Chromosome 18"/>
</dbReference>
<organism evidence="1 2">
    <name type="scientific">Choristoneura fumiferana</name>
    <name type="common">Spruce budworm moth</name>
    <name type="synonym">Archips fumiferana</name>
    <dbReference type="NCBI Taxonomy" id="7141"/>
    <lineage>
        <taxon>Eukaryota</taxon>
        <taxon>Metazoa</taxon>
        <taxon>Ecdysozoa</taxon>
        <taxon>Arthropoda</taxon>
        <taxon>Hexapoda</taxon>
        <taxon>Insecta</taxon>
        <taxon>Pterygota</taxon>
        <taxon>Neoptera</taxon>
        <taxon>Endopterygota</taxon>
        <taxon>Lepidoptera</taxon>
        <taxon>Glossata</taxon>
        <taxon>Ditrysia</taxon>
        <taxon>Tortricoidea</taxon>
        <taxon>Tortricidae</taxon>
        <taxon>Tortricinae</taxon>
        <taxon>Choristoneura</taxon>
    </lineage>
</organism>
<sequence length="387" mass="44022">MINDQDMAKVNDTGDLPPLKRFKKVPVYVVEEHNDALQFIYSAIGGKKLPLEGSTLLHFDAHPDMLIDRKLKGAEARAGREVLPLLQIENWIVPAAAAGHLNRVVWLRPPWAKQFTDGSRVIQVGDHPDTGLLRVDSKEPYYMSDALFSKELDNKRAFTLTVAEVPDPPQNSKDEAPMQNLGAELKISHPYVLDIDLDFFSTGNPFLSVYEKIRLYDRLEPIFGFKLPDSDDIETVEKVVESREKQLEELERLFQHLEVHNDLENYEGEKTEIYCKVSDIATAVLSEAKRLGEPPTWWVVYAAGCTRDQGGLPYHISTEEEVRHKIQTYIKPLLKSLPVPILITVARSTGDGYCPPDQVDYIQSLVLHMVKEIYDTDDPVYYYLEDA</sequence>
<protein>
    <submittedName>
        <fullName evidence="1">Uncharacterized protein</fullName>
    </submittedName>
</protein>
<comment type="caution">
    <text evidence="1">The sequence shown here is derived from an EMBL/GenBank/DDBJ whole genome shotgun (WGS) entry which is preliminary data.</text>
</comment>
<proteinExistence type="predicted"/>
<evidence type="ECO:0000313" key="1">
    <source>
        <dbReference type="EMBL" id="KAI8438727.1"/>
    </source>
</evidence>
<name>A0ACC0KQD2_CHOFU</name>
<accession>A0ACC0KQD2</accession>
<keyword evidence="2" id="KW-1185">Reference proteome</keyword>
<reference evidence="1 2" key="1">
    <citation type="journal article" date="2022" name="Genome Biol. Evol.">
        <title>The Spruce Budworm Genome: Reconstructing the Evolutionary History of Antifreeze Proteins.</title>
        <authorList>
            <person name="Beliveau C."/>
            <person name="Gagne P."/>
            <person name="Picq S."/>
            <person name="Vernygora O."/>
            <person name="Keeling C.I."/>
            <person name="Pinkney K."/>
            <person name="Doucet D."/>
            <person name="Wen F."/>
            <person name="Johnston J.S."/>
            <person name="Maaroufi H."/>
            <person name="Boyle B."/>
            <person name="Laroche J."/>
            <person name="Dewar K."/>
            <person name="Juretic N."/>
            <person name="Blackburn G."/>
            <person name="Nisole A."/>
            <person name="Brunet B."/>
            <person name="Brandao M."/>
            <person name="Lumley L."/>
            <person name="Duan J."/>
            <person name="Quan G."/>
            <person name="Lucarotti C.J."/>
            <person name="Roe A.D."/>
            <person name="Sperling F.A.H."/>
            <person name="Levesque R.C."/>
            <person name="Cusson M."/>
        </authorList>
    </citation>
    <scope>NUCLEOTIDE SEQUENCE [LARGE SCALE GENOMIC DNA]</scope>
    <source>
        <strain evidence="1">Glfc:IPQL:Cfum</strain>
    </source>
</reference>
<evidence type="ECO:0000313" key="2">
    <source>
        <dbReference type="Proteomes" id="UP001064048"/>
    </source>
</evidence>
<dbReference type="EMBL" id="CM046118">
    <property type="protein sequence ID" value="KAI8438727.1"/>
    <property type="molecule type" value="Genomic_DNA"/>
</dbReference>